<dbReference type="Proteomes" id="UP000039324">
    <property type="component" value="Unassembled WGS sequence"/>
</dbReference>
<evidence type="ECO:0000313" key="2">
    <source>
        <dbReference type="EMBL" id="CEO99092.1"/>
    </source>
</evidence>
<proteinExistence type="predicted"/>
<accession>A0A0G4IV08</accession>
<dbReference type="Proteomes" id="UP000290189">
    <property type="component" value="Unassembled WGS sequence"/>
</dbReference>
<reference evidence="2 4" key="1">
    <citation type="submission" date="2015-02" db="EMBL/GenBank/DDBJ databases">
        <authorList>
            <person name="Chooi Y.-H."/>
        </authorList>
    </citation>
    <scope>NUCLEOTIDE SEQUENCE [LARGE SCALE GENOMIC DNA]</scope>
    <source>
        <strain evidence="2">E3</strain>
    </source>
</reference>
<dbReference type="EMBL" id="CDSF01000089">
    <property type="protein sequence ID" value="CEO99092.1"/>
    <property type="molecule type" value="Genomic_DNA"/>
</dbReference>
<reference evidence="3 5" key="2">
    <citation type="submission" date="2018-03" db="EMBL/GenBank/DDBJ databases">
        <authorList>
            <person name="Fogelqvist J."/>
        </authorList>
    </citation>
    <scope>NUCLEOTIDE SEQUENCE [LARGE SCALE GENOMIC DNA]</scope>
</reference>
<evidence type="ECO:0000313" key="5">
    <source>
        <dbReference type="Proteomes" id="UP000290189"/>
    </source>
</evidence>
<keyword evidence="3" id="KW-0496">Mitochondrion</keyword>
<organism evidence="2 4">
    <name type="scientific">Plasmodiophora brassicae</name>
    <name type="common">Clubroot disease agent</name>
    <dbReference type="NCBI Taxonomy" id="37360"/>
    <lineage>
        <taxon>Eukaryota</taxon>
        <taxon>Sar</taxon>
        <taxon>Rhizaria</taxon>
        <taxon>Endomyxa</taxon>
        <taxon>Phytomyxea</taxon>
        <taxon>Plasmodiophorida</taxon>
        <taxon>Plasmodiophoridae</taxon>
        <taxon>Plasmodiophora</taxon>
    </lineage>
</organism>
<feature type="signal peptide" evidence="1">
    <location>
        <begin position="1"/>
        <end position="19"/>
    </location>
</feature>
<dbReference type="EMBL" id="OVEO01000010">
    <property type="protein sequence ID" value="SPQ98645.1"/>
    <property type="molecule type" value="Genomic_DNA"/>
</dbReference>
<name>A0A0G4IV08_PLABS</name>
<keyword evidence="1" id="KW-0732">Signal</keyword>
<evidence type="ECO:0000313" key="3">
    <source>
        <dbReference type="EMBL" id="SPQ98645.1"/>
    </source>
</evidence>
<geneLocation type="mitochondrion" evidence="3"/>
<evidence type="ECO:0000256" key="1">
    <source>
        <dbReference type="SAM" id="SignalP"/>
    </source>
</evidence>
<gene>
    <name evidence="2" type="ORF">PBRA_007206</name>
    <name evidence="3" type="ORF">PLBR_LOCUS5860</name>
</gene>
<keyword evidence="4" id="KW-1185">Reference proteome</keyword>
<protein>
    <submittedName>
        <fullName evidence="2">Uncharacterized protein</fullName>
    </submittedName>
</protein>
<feature type="chain" id="PRO_5035990765" evidence="1">
    <location>
        <begin position="20"/>
        <end position="184"/>
    </location>
</feature>
<sequence length="184" mass="18522">MMKDLLVVVSCVLIALAAAANPPGGQPDVPPQPVQTSADGQQALEANPLVRAAIFATENPVLAAGLMGGLVGLAQRRRQVADGTVETFWGGSKPVYRKVGAGPLTRMVTGGALGAGAAAAAPYIRKKFNDLDAVKSHAPKVTAFAGKAASATKAAVAYARNARDYVAGLSGEAGRSGEVSGDQA</sequence>
<dbReference type="AlphaFoldDB" id="A0A0G4IV08"/>
<evidence type="ECO:0000313" key="4">
    <source>
        <dbReference type="Proteomes" id="UP000039324"/>
    </source>
</evidence>